<name>A0A1D8NKN9_YARLL</name>
<sequence length="167" mass="18163">MDTWRGGYNCPGGCEIHMEKDPGDVKDAGTSVSAMICVSPPSCNSRSISLLIAPLSLAPHGHPEVRIIMRQGNFESRIPSFRSGIGLLSSSTACTKPVPRVELGFCGRQKNGEYGEYGENEKVKNRVICAVFGCICRASLRKIRAICVQWPAFVGICEDYNCATTLF</sequence>
<gene>
    <name evidence="1" type="ORF">YALI1_E36432g</name>
</gene>
<accession>A0A1D8NKN9</accession>
<dbReference type="GeneID" id="94583765"/>
<dbReference type="VEuPathDB" id="FungiDB:YALI1_E36432g"/>
<dbReference type="Proteomes" id="UP000182444">
    <property type="component" value="Chromosome 1E"/>
</dbReference>
<organism evidence="1 2">
    <name type="scientific">Yarrowia lipolytica</name>
    <name type="common">Candida lipolytica</name>
    <dbReference type="NCBI Taxonomy" id="4952"/>
    <lineage>
        <taxon>Eukaryota</taxon>
        <taxon>Fungi</taxon>
        <taxon>Dikarya</taxon>
        <taxon>Ascomycota</taxon>
        <taxon>Saccharomycotina</taxon>
        <taxon>Dipodascomycetes</taxon>
        <taxon>Dipodascales</taxon>
        <taxon>Dipodascales incertae sedis</taxon>
        <taxon>Yarrowia</taxon>
    </lineage>
</organism>
<protein>
    <submittedName>
        <fullName evidence="1">Uncharacterized protein</fullName>
    </submittedName>
</protein>
<evidence type="ECO:0000313" key="1">
    <source>
        <dbReference type="EMBL" id="AOW06206.1"/>
    </source>
</evidence>
<reference evidence="1 2" key="1">
    <citation type="journal article" date="2016" name="PLoS ONE">
        <title>Sequence Assembly of Yarrowia lipolytica Strain W29/CLIB89 Shows Transposable Element Diversity.</title>
        <authorList>
            <person name="Magnan C."/>
            <person name="Yu J."/>
            <person name="Chang I."/>
            <person name="Jahn E."/>
            <person name="Kanomata Y."/>
            <person name="Wu J."/>
            <person name="Zeller M."/>
            <person name="Oakes M."/>
            <person name="Baldi P."/>
            <person name="Sandmeyer S."/>
        </authorList>
    </citation>
    <scope>NUCLEOTIDE SEQUENCE [LARGE SCALE GENOMIC DNA]</scope>
    <source>
        <strain evidence="2">CLIB89(W29)</strain>
    </source>
</reference>
<dbReference type="EMBL" id="CP017557">
    <property type="protein sequence ID" value="AOW06206.1"/>
    <property type="molecule type" value="Genomic_DNA"/>
</dbReference>
<proteinExistence type="predicted"/>
<evidence type="ECO:0000313" key="2">
    <source>
        <dbReference type="Proteomes" id="UP000182444"/>
    </source>
</evidence>
<dbReference type="AlphaFoldDB" id="A0A1D8NKN9"/>
<dbReference type="RefSeq" id="XP_068139264.1">
    <property type="nucleotide sequence ID" value="XM_068283163.1"/>
</dbReference>